<dbReference type="AlphaFoldDB" id="E3LA05"/>
<name>E3LA05_PUCGT</name>
<protein>
    <recommendedName>
        <fullName evidence="4">CCHC-type domain-containing protein</fullName>
    </recommendedName>
</protein>
<dbReference type="KEGG" id="pgr:PGTG_19398"/>
<dbReference type="RefSeq" id="XP_003337799.1">
    <property type="nucleotide sequence ID" value="XM_003337751.1"/>
</dbReference>
<gene>
    <name evidence="2" type="ORF">PGTG_19398</name>
</gene>
<reference key="1">
    <citation type="submission" date="2007-01" db="EMBL/GenBank/DDBJ databases">
        <title>The Genome Sequence of Puccinia graminis f. sp. tritici Strain CRL 75-36-700-3.</title>
        <authorList>
            <consortium name="The Broad Institute Genome Sequencing Platform"/>
            <person name="Birren B."/>
            <person name="Lander E."/>
            <person name="Galagan J."/>
            <person name="Nusbaum C."/>
            <person name="Devon K."/>
            <person name="Cuomo C."/>
            <person name="Jaffe D."/>
            <person name="Butler J."/>
            <person name="Alvarez P."/>
            <person name="Gnerre S."/>
            <person name="Grabherr M."/>
            <person name="Mauceli E."/>
            <person name="Brockman W."/>
            <person name="Young S."/>
            <person name="LaButti K."/>
            <person name="Sykes S."/>
            <person name="DeCaprio D."/>
            <person name="Crawford M."/>
            <person name="Koehrsen M."/>
            <person name="Engels R."/>
            <person name="Montgomery P."/>
            <person name="Pearson M."/>
            <person name="Howarth C."/>
            <person name="Larson L."/>
            <person name="White J."/>
            <person name="Zeng Q."/>
            <person name="Kodira C."/>
            <person name="Yandava C."/>
            <person name="Alvarado L."/>
            <person name="O'Leary S."/>
            <person name="Szabo L."/>
            <person name="Dean R."/>
            <person name="Schein J."/>
        </authorList>
    </citation>
    <scope>NUCLEOTIDE SEQUENCE</scope>
    <source>
        <strain>CRL 75-36-700-3</strain>
    </source>
</reference>
<accession>E3LA05</accession>
<dbReference type="EMBL" id="DS178391">
    <property type="protein sequence ID" value="EFP93380.1"/>
    <property type="molecule type" value="Genomic_DNA"/>
</dbReference>
<feature type="region of interest" description="Disordered" evidence="1">
    <location>
        <begin position="207"/>
        <end position="233"/>
    </location>
</feature>
<organism evidence="2 3">
    <name type="scientific">Puccinia graminis f. sp. tritici (strain CRL 75-36-700-3 / race SCCL)</name>
    <name type="common">Black stem rust fungus</name>
    <dbReference type="NCBI Taxonomy" id="418459"/>
    <lineage>
        <taxon>Eukaryota</taxon>
        <taxon>Fungi</taxon>
        <taxon>Dikarya</taxon>
        <taxon>Basidiomycota</taxon>
        <taxon>Pucciniomycotina</taxon>
        <taxon>Pucciniomycetes</taxon>
        <taxon>Pucciniales</taxon>
        <taxon>Pucciniaceae</taxon>
        <taxon>Puccinia</taxon>
    </lineage>
</organism>
<dbReference type="VEuPathDB" id="FungiDB:PGTG_19398"/>
<sequence>MIAFNVADHPSTAQMSSHISDILNEMEDSGVKFTRDYLAGLVLQNGLSSEPELQDEFNRRIETDFQFLAPKRLPMSFEGMVRLVDVIRRQQQFQSSNRGPTQPQPLAMQASVQNAETNPTPPSDANLPMFPSHPDNTPGTQDYMVMQAGLCWMCRSPEHLLRNCPLRARGGSNKGRFRGPQQAHPLTQQGPNGGFQSFYPIVTPPGFTGVYPQSQPMPHTQQTPAPLSNSVRH</sequence>
<feature type="compositionally biased region" description="Polar residues" evidence="1">
    <location>
        <begin position="211"/>
        <end position="233"/>
    </location>
</feature>
<evidence type="ECO:0008006" key="4">
    <source>
        <dbReference type="Google" id="ProtNLM"/>
    </source>
</evidence>
<feature type="region of interest" description="Disordered" evidence="1">
    <location>
        <begin position="92"/>
        <end position="141"/>
    </location>
</feature>
<dbReference type="OrthoDB" id="2507434at2759"/>
<evidence type="ECO:0000256" key="1">
    <source>
        <dbReference type="SAM" id="MobiDB-lite"/>
    </source>
</evidence>
<dbReference type="GeneID" id="10543726"/>
<reference evidence="3" key="2">
    <citation type="journal article" date="2011" name="Proc. Natl. Acad. Sci. U.S.A.">
        <title>Obligate biotrophy features unraveled by the genomic analysis of rust fungi.</title>
        <authorList>
            <person name="Duplessis S."/>
            <person name="Cuomo C.A."/>
            <person name="Lin Y.-C."/>
            <person name="Aerts A."/>
            <person name="Tisserant E."/>
            <person name="Veneault-Fourrey C."/>
            <person name="Joly D.L."/>
            <person name="Hacquard S."/>
            <person name="Amselem J."/>
            <person name="Cantarel B.L."/>
            <person name="Chiu R."/>
            <person name="Coutinho P.M."/>
            <person name="Feau N."/>
            <person name="Field M."/>
            <person name="Frey P."/>
            <person name="Gelhaye E."/>
            <person name="Goldberg J."/>
            <person name="Grabherr M.G."/>
            <person name="Kodira C.D."/>
            <person name="Kohler A."/>
            <person name="Kuees U."/>
            <person name="Lindquist E.A."/>
            <person name="Lucas S.M."/>
            <person name="Mago R."/>
            <person name="Mauceli E."/>
            <person name="Morin E."/>
            <person name="Murat C."/>
            <person name="Pangilinan J.L."/>
            <person name="Park R."/>
            <person name="Pearson M."/>
            <person name="Quesneville H."/>
            <person name="Rouhier N."/>
            <person name="Sakthikumar S."/>
            <person name="Salamov A.A."/>
            <person name="Schmutz J."/>
            <person name="Selles B."/>
            <person name="Shapiro H."/>
            <person name="Tanguay P."/>
            <person name="Tuskan G.A."/>
            <person name="Henrissat B."/>
            <person name="Van de Peer Y."/>
            <person name="Rouze P."/>
            <person name="Ellis J.G."/>
            <person name="Dodds P.N."/>
            <person name="Schein J.E."/>
            <person name="Zhong S."/>
            <person name="Hamelin R.C."/>
            <person name="Grigoriev I.V."/>
            <person name="Szabo L.J."/>
            <person name="Martin F."/>
        </authorList>
    </citation>
    <scope>NUCLEOTIDE SEQUENCE [LARGE SCALE GENOMIC DNA]</scope>
    <source>
        <strain evidence="3">CRL 75-36-700-3 / race SCCL</strain>
    </source>
</reference>
<proteinExistence type="predicted"/>
<dbReference type="InParanoid" id="E3LA05"/>
<feature type="region of interest" description="Disordered" evidence="1">
    <location>
        <begin position="171"/>
        <end position="191"/>
    </location>
</feature>
<dbReference type="HOGENOM" id="CLU_1190376_0_0_1"/>
<keyword evidence="3" id="KW-1185">Reference proteome</keyword>
<evidence type="ECO:0000313" key="2">
    <source>
        <dbReference type="EMBL" id="EFP93380.1"/>
    </source>
</evidence>
<feature type="compositionally biased region" description="Polar residues" evidence="1">
    <location>
        <begin position="92"/>
        <end position="101"/>
    </location>
</feature>
<dbReference type="Proteomes" id="UP000008783">
    <property type="component" value="Unassembled WGS sequence"/>
</dbReference>
<evidence type="ECO:0000313" key="3">
    <source>
        <dbReference type="Proteomes" id="UP000008783"/>
    </source>
</evidence>